<evidence type="ECO:0000313" key="1">
    <source>
        <dbReference type="EMBL" id="ABE31144.1"/>
    </source>
</evidence>
<proteinExistence type="predicted"/>
<protein>
    <submittedName>
        <fullName evidence="1">Uncharacterized protein</fullName>
    </submittedName>
</protein>
<dbReference type="STRING" id="266265.Bxe_A1818"/>
<accession>Q13XP5</accession>
<dbReference type="Proteomes" id="UP000001817">
    <property type="component" value="Chromosome 1"/>
</dbReference>
<dbReference type="KEGG" id="bxe:Bxe_A1818"/>
<dbReference type="AlphaFoldDB" id="Q13XP5"/>
<organism evidence="1 2">
    <name type="scientific">Paraburkholderia xenovorans (strain LB400)</name>
    <dbReference type="NCBI Taxonomy" id="266265"/>
    <lineage>
        <taxon>Bacteria</taxon>
        <taxon>Pseudomonadati</taxon>
        <taxon>Pseudomonadota</taxon>
        <taxon>Betaproteobacteria</taxon>
        <taxon>Burkholderiales</taxon>
        <taxon>Burkholderiaceae</taxon>
        <taxon>Paraburkholderia</taxon>
    </lineage>
</organism>
<evidence type="ECO:0000313" key="2">
    <source>
        <dbReference type="Proteomes" id="UP000001817"/>
    </source>
</evidence>
<name>Q13XP5_PARXL</name>
<dbReference type="EMBL" id="CP000270">
    <property type="protein sequence ID" value="ABE31144.1"/>
    <property type="molecule type" value="Genomic_DNA"/>
</dbReference>
<keyword evidence="2" id="KW-1185">Reference proteome</keyword>
<sequence length="89" mass="10106">MQDARCRPTRPGSIRRTFLPRSTALALLHFSGSPYAVLSRARFIKSAISLFLRYIHAWHCQGMEMNRIWDGVSPVSRRPSEAVAQADAY</sequence>
<reference evidence="1 2" key="1">
    <citation type="journal article" date="2006" name="Proc. Natl. Acad. Sci. U.S.A.">
        <title>Burkholderia xenovorans LB400 harbors a multi-replicon, 9.73-Mbp genome shaped for versatility.</title>
        <authorList>
            <person name="Chain P.S."/>
            <person name="Denef V.J."/>
            <person name="Konstantinidis K.T."/>
            <person name="Vergez L.M."/>
            <person name="Agullo L."/>
            <person name="Reyes V.L."/>
            <person name="Hauser L."/>
            <person name="Cordova M."/>
            <person name="Gomez L."/>
            <person name="Gonzalez M."/>
            <person name="Land M."/>
            <person name="Lao V."/>
            <person name="Larimer F."/>
            <person name="LiPuma J.J."/>
            <person name="Mahenthiralingam E."/>
            <person name="Malfatti S.A."/>
            <person name="Marx C.J."/>
            <person name="Parnell J.J."/>
            <person name="Ramette A."/>
            <person name="Richardson P."/>
            <person name="Seeger M."/>
            <person name="Smith D."/>
            <person name="Spilker T."/>
            <person name="Sul W.J."/>
            <person name="Tsoi T.V."/>
            <person name="Ulrich L.E."/>
            <person name="Zhulin I.B."/>
            <person name="Tiedje J.M."/>
        </authorList>
    </citation>
    <scope>NUCLEOTIDE SEQUENCE [LARGE SCALE GENOMIC DNA]</scope>
    <source>
        <strain evidence="1 2">LB400</strain>
    </source>
</reference>
<gene>
    <name evidence="1" type="ORF">Bxe_A1818</name>
</gene>